<organism evidence="3 4">
    <name type="scientific">Thermomonas fusca</name>
    <dbReference type="NCBI Taxonomy" id="215690"/>
    <lineage>
        <taxon>Bacteria</taxon>
        <taxon>Pseudomonadati</taxon>
        <taxon>Pseudomonadota</taxon>
        <taxon>Gammaproteobacteria</taxon>
        <taxon>Lysobacterales</taxon>
        <taxon>Lysobacteraceae</taxon>
        <taxon>Thermomonas</taxon>
    </lineage>
</organism>
<dbReference type="AlphaFoldDB" id="A0A5R9PIJ6"/>
<dbReference type="InterPro" id="IPR036691">
    <property type="entry name" value="Endo/exonu/phosph_ase_sf"/>
</dbReference>
<dbReference type="RefSeq" id="WP_138347145.1">
    <property type="nucleotide sequence ID" value="NZ_SROY01000001.1"/>
</dbReference>
<dbReference type="SUPFAM" id="SSF56219">
    <property type="entry name" value="DNase I-like"/>
    <property type="match status" value="1"/>
</dbReference>
<evidence type="ECO:0000256" key="1">
    <source>
        <dbReference type="SAM" id="SignalP"/>
    </source>
</evidence>
<dbReference type="STRING" id="1123377.GCA_000423885_02472"/>
<keyword evidence="3" id="KW-0255">Endonuclease</keyword>
<dbReference type="PROSITE" id="PS51257">
    <property type="entry name" value="PROKAR_LIPOPROTEIN"/>
    <property type="match status" value="1"/>
</dbReference>
<sequence length="296" mass="32336">MTRPALIVALCLLAGACTAPRERPATPASTLTLASWNMEHLAERNDSGCRPRSDADYAAMRAYAEALDADVIAFQEVESRAAAERVFDPARYTIEIEQRVGSGRKGECGGQPGLTINPQRTGFAIRKGVAFERQPDVTDLQLGSADLRSGVDLIVRPAKAAPIRLLSVHLKAGCNNGDQREACPVLFQQVPVLERWIDQRAGESLRFAVLGDFNRRLAQPGDAVWADWDDASPANADLARASGDQGARCNPRYRDFIDYIVLDRRASGDLLQFEEKTYAGAALSDHCAISAQLQRR</sequence>
<evidence type="ECO:0000259" key="2">
    <source>
        <dbReference type="Pfam" id="PF03372"/>
    </source>
</evidence>
<keyword evidence="3" id="KW-0540">Nuclease</keyword>
<protein>
    <submittedName>
        <fullName evidence="3">Endonuclease</fullName>
    </submittedName>
</protein>
<feature type="domain" description="Endonuclease/exonuclease/phosphatase" evidence="2">
    <location>
        <begin position="34"/>
        <end position="286"/>
    </location>
</feature>
<reference evidence="3 4" key="1">
    <citation type="submission" date="2019-04" db="EMBL/GenBank/DDBJ databases">
        <authorList>
            <person name="Grouzdev D.S."/>
            <person name="Nazina T.N."/>
        </authorList>
    </citation>
    <scope>NUCLEOTIDE SEQUENCE [LARGE SCALE GENOMIC DNA]</scope>
    <source>
        <strain evidence="3 4">SHC 3-19</strain>
    </source>
</reference>
<keyword evidence="1" id="KW-0732">Signal</keyword>
<comment type="caution">
    <text evidence="3">The sequence shown here is derived from an EMBL/GenBank/DDBJ whole genome shotgun (WGS) entry which is preliminary data.</text>
</comment>
<dbReference type="Proteomes" id="UP000308508">
    <property type="component" value="Unassembled WGS sequence"/>
</dbReference>
<dbReference type="EMBL" id="SROY01000001">
    <property type="protein sequence ID" value="TLX22877.1"/>
    <property type="molecule type" value="Genomic_DNA"/>
</dbReference>
<proteinExistence type="predicted"/>
<feature type="signal peptide" evidence="1">
    <location>
        <begin position="1"/>
        <end position="19"/>
    </location>
</feature>
<name>A0A5R9PIJ6_9GAMM</name>
<dbReference type="GO" id="GO:0004519">
    <property type="term" value="F:endonuclease activity"/>
    <property type="evidence" value="ECO:0007669"/>
    <property type="project" value="UniProtKB-KW"/>
</dbReference>
<evidence type="ECO:0000313" key="3">
    <source>
        <dbReference type="EMBL" id="TLX22877.1"/>
    </source>
</evidence>
<dbReference type="Gene3D" id="3.60.10.10">
    <property type="entry name" value="Endonuclease/exonuclease/phosphatase"/>
    <property type="match status" value="1"/>
</dbReference>
<gene>
    <name evidence="3" type="ORF">E5S66_02295</name>
</gene>
<keyword evidence="4" id="KW-1185">Reference proteome</keyword>
<accession>A0A5R9PIJ6</accession>
<feature type="chain" id="PRO_5024451689" evidence="1">
    <location>
        <begin position="20"/>
        <end position="296"/>
    </location>
</feature>
<dbReference type="InterPro" id="IPR005135">
    <property type="entry name" value="Endo/exonuclease/phosphatase"/>
</dbReference>
<keyword evidence="3" id="KW-0378">Hydrolase</keyword>
<dbReference type="Pfam" id="PF03372">
    <property type="entry name" value="Exo_endo_phos"/>
    <property type="match status" value="1"/>
</dbReference>
<evidence type="ECO:0000313" key="4">
    <source>
        <dbReference type="Proteomes" id="UP000308508"/>
    </source>
</evidence>